<accession>A0A162LRD3</accession>
<feature type="transmembrane region" description="Helical" evidence="1">
    <location>
        <begin position="49"/>
        <end position="70"/>
    </location>
</feature>
<feature type="transmembrane region" description="Helical" evidence="1">
    <location>
        <begin position="7"/>
        <end position="29"/>
    </location>
</feature>
<dbReference type="OrthoDB" id="8115457at2"/>
<evidence type="ECO:0000313" key="3">
    <source>
        <dbReference type="Proteomes" id="UP000075787"/>
    </source>
</evidence>
<dbReference type="RefSeq" id="WP_062761864.1">
    <property type="nucleotide sequence ID" value="NZ_CP121043.1"/>
</dbReference>
<comment type="caution">
    <text evidence="2">The sequence shown here is derived from an EMBL/GenBank/DDBJ whole genome shotgun (WGS) entry which is preliminary data.</text>
</comment>
<organism evidence="2 3">
    <name type="scientific">Tistrella mobilis</name>
    <dbReference type="NCBI Taxonomy" id="171437"/>
    <lineage>
        <taxon>Bacteria</taxon>
        <taxon>Pseudomonadati</taxon>
        <taxon>Pseudomonadota</taxon>
        <taxon>Alphaproteobacteria</taxon>
        <taxon>Geminicoccales</taxon>
        <taxon>Geminicoccaceae</taxon>
        <taxon>Tistrella</taxon>
    </lineage>
</organism>
<keyword evidence="1" id="KW-0472">Membrane</keyword>
<dbReference type="GeneID" id="97239724"/>
<protein>
    <submittedName>
        <fullName evidence="2">Uncharacterized protein</fullName>
    </submittedName>
</protein>
<name>A0A162LRD3_9PROT</name>
<reference evidence="2 3" key="1">
    <citation type="submission" date="2015-12" db="EMBL/GenBank/DDBJ databases">
        <title>Genome sequence of Tistrella mobilis MCCC 1A02139.</title>
        <authorList>
            <person name="Lu L."/>
            <person name="Lai Q."/>
            <person name="Shao Z."/>
            <person name="Qian P."/>
        </authorList>
    </citation>
    <scope>NUCLEOTIDE SEQUENCE [LARGE SCALE GENOMIC DNA]</scope>
    <source>
        <strain evidence="2 3">MCCC 1A02139</strain>
    </source>
</reference>
<keyword evidence="1" id="KW-1133">Transmembrane helix</keyword>
<gene>
    <name evidence="2" type="ORF">AUP44_22015</name>
</gene>
<keyword evidence="1" id="KW-0812">Transmembrane</keyword>
<dbReference type="EMBL" id="LPZR01000044">
    <property type="protein sequence ID" value="KYO56446.1"/>
    <property type="molecule type" value="Genomic_DNA"/>
</dbReference>
<evidence type="ECO:0000256" key="1">
    <source>
        <dbReference type="SAM" id="Phobius"/>
    </source>
</evidence>
<evidence type="ECO:0000313" key="2">
    <source>
        <dbReference type="EMBL" id="KYO56446.1"/>
    </source>
</evidence>
<sequence length="111" mass="11660">MPMLVRFVVMHALVGFGLAFAVVGALLWFDVSGLGTLMSTNADGPLAAAVLTFFMGLTLGSVQVAFAVWFQAGDDHGGSGGRRIRIPQIFLPPRRAVAHVPVPARKTGGRA</sequence>
<dbReference type="AlphaFoldDB" id="A0A162LRD3"/>
<proteinExistence type="predicted"/>
<dbReference type="Proteomes" id="UP000075787">
    <property type="component" value="Unassembled WGS sequence"/>
</dbReference>